<protein>
    <submittedName>
        <fullName evidence="1">Uncharacterized protein</fullName>
    </submittedName>
</protein>
<name>A0A918J7N4_9ACTN</name>
<gene>
    <name evidence="1" type="ORF">GCM10010503_37590</name>
</gene>
<dbReference type="Proteomes" id="UP000620224">
    <property type="component" value="Unassembled WGS sequence"/>
</dbReference>
<proteinExistence type="predicted"/>
<organism evidence="1 2">
    <name type="scientific">Streptomyces lucensis JCM 4490</name>
    <dbReference type="NCBI Taxonomy" id="1306176"/>
    <lineage>
        <taxon>Bacteria</taxon>
        <taxon>Bacillati</taxon>
        <taxon>Actinomycetota</taxon>
        <taxon>Actinomycetes</taxon>
        <taxon>Kitasatosporales</taxon>
        <taxon>Streptomycetaceae</taxon>
        <taxon>Streptomyces</taxon>
    </lineage>
</organism>
<accession>A0A918J7N4</accession>
<comment type="caution">
    <text evidence="1">The sequence shown here is derived from an EMBL/GenBank/DDBJ whole genome shotgun (WGS) entry which is preliminary data.</text>
</comment>
<reference evidence="1" key="2">
    <citation type="submission" date="2020-09" db="EMBL/GenBank/DDBJ databases">
        <authorList>
            <person name="Sun Q."/>
            <person name="Ohkuma M."/>
        </authorList>
    </citation>
    <scope>NUCLEOTIDE SEQUENCE</scope>
    <source>
        <strain evidence="1">JCM 4490</strain>
    </source>
</reference>
<keyword evidence="2" id="KW-1185">Reference proteome</keyword>
<evidence type="ECO:0000313" key="2">
    <source>
        <dbReference type="Proteomes" id="UP000620224"/>
    </source>
</evidence>
<dbReference type="EMBL" id="BMUE01000007">
    <property type="protein sequence ID" value="GGW56845.1"/>
    <property type="molecule type" value="Genomic_DNA"/>
</dbReference>
<evidence type="ECO:0000313" key="1">
    <source>
        <dbReference type="EMBL" id="GGW56845.1"/>
    </source>
</evidence>
<dbReference type="AlphaFoldDB" id="A0A918J7N4"/>
<sequence>MVMSAVWADFGSGAAAADRVGIVSRARKPAGPVADAETAAAAAAFLEGQEITRTSCGQCGTETHGINGRYSCGICGWSNHWSEGHKALPTARDDLETRERPQG</sequence>
<reference evidence="1" key="1">
    <citation type="journal article" date="2014" name="Int. J. Syst. Evol. Microbiol.">
        <title>Complete genome sequence of Corynebacterium casei LMG S-19264T (=DSM 44701T), isolated from a smear-ripened cheese.</title>
        <authorList>
            <consortium name="US DOE Joint Genome Institute (JGI-PGF)"/>
            <person name="Walter F."/>
            <person name="Albersmeier A."/>
            <person name="Kalinowski J."/>
            <person name="Ruckert C."/>
        </authorList>
    </citation>
    <scope>NUCLEOTIDE SEQUENCE</scope>
    <source>
        <strain evidence="1">JCM 4490</strain>
    </source>
</reference>